<feature type="compositionally biased region" description="Acidic residues" evidence="1">
    <location>
        <begin position="15"/>
        <end position="25"/>
    </location>
</feature>
<evidence type="ECO:0000313" key="3">
    <source>
        <dbReference type="Proteomes" id="UP000011513"/>
    </source>
</evidence>
<sequence length="126" mass="13449">MPDGNRFSGLGDVVEGSETEADEAEAEAKAGASDADASESEPAADAESEASGPAFEFEDTTAKSVYVRSETLSVMDDAEFEVESLLRRDHDVRDVTGREFHDALVRVAADHPEEVASVIVSARDDE</sequence>
<protein>
    <submittedName>
        <fullName evidence="2">Uncharacterized protein</fullName>
    </submittedName>
</protein>
<dbReference type="InterPro" id="IPR058276">
    <property type="entry name" value="DUF7970"/>
</dbReference>
<name>M0DAJ7_HALPD</name>
<comment type="caution">
    <text evidence="2">The sequence shown here is derived from an EMBL/GenBank/DDBJ whole genome shotgun (WGS) entry which is preliminary data.</text>
</comment>
<dbReference type="Pfam" id="PF25925">
    <property type="entry name" value="DUF7970"/>
    <property type="match status" value="1"/>
</dbReference>
<organism evidence="2 3">
    <name type="scientific">Halogeometricum pallidum JCM 14848</name>
    <dbReference type="NCBI Taxonomy" id="1227487"/>
    <lineage>
        <taxon>Archaea</taxon>
        <taxon>Methanobacteriati</taxon>
        <taxon>Methanobacteriota</taxon>
        <taxon>Stenosarchaea group</taxon>
        <taxon>Halobacteria</taxon>
        <taxon>Halobacteriales</taxon>
        <taxon>Haloferacaceae</taxon>
        <taxon>Halogeometricum</taxon>
    </lineage>
</organism>
<gene>
    <name evidence="2" type="ORF">C474_07777</name>
</gene>
<dbReference type="RefSeq" id="WP_008385567.1">
    <property type="nucleotide sequence ID" value="NZ_AOIV01000017.1"/>
</dbReference>
<feature type="compositionally biased region" description="Acidic residues" evidence="1">
    <location>
        <begin position="36"/>
        <end position="48"/>
    </location>
</feature>
<dbReference type="EMBL" id="AOIV01000017">
    <property type="protein sequence ID" value="ELZ31767.1"/>
    <property type="molecule type" value="Genomic_DNA"/>
</dbReference>
<reference evidence="2 3" key="1">
    <citation type="journal article" date="2014" name="PLoS Genet.">
        <title>Phylogenetically driven sequencing of extremely halophilic archaea reveals strategies for static and dynamic osmo-response.</title>
        <authorList>
            <person name="Becker E.A."/>
            <person name="Seitzer P.M."/>
            <person name="Tritt A."/>
            <person name="Larsen D."/>
            <person name="Krusor M."/>
            <person name="Yao A.I."/>
            <person name="Wu D."/>
            <person name="Madern D."/>
            <person name="Eisen J.A."/>
            <person name="Darling A.E."/>
            <person name="Facciotti M.T."/>
        </authorList>
    </citation>
    <scope>NUCLEOTIDE SEQUENCE [LARGE SCALE GENOMIC DNA]</scope>
    <source>
        <strain evidence="2 3">JCM 14848</strain>
    </source>
</reference>
<dbReference type="Proteomes" id="UP000011513">
    <property type="component" value="Unassembled WGS sequence"/>
</dbReference>
<evidence type="ECO:0000256" key="1">
    <source>
        <dbReference type="SAM" id="MobiDB-lite"/>
    </source>
</evidence>
<accession>M0DAJ7</accession>
<keyword evidence="3" id="KW-1185">Reference proteome</keyword>
<evidence type="ECO:0000313" key="2">
    <source>
        <dbReference type="EMBL" id="ELZ31767.1"/>
    </source>
</evidence>
<dbReference type="AlphaFoldDB" id="M0DAJ7"/>
<dbReference type="InParanoid" id="M0DAJ7"/>
<feature type="region of interest" description="Disordered" evidence="1">
    <location>
        <begin position="1"/>
        <end position="57"/>
    </location>
</feature>
<dbReference type="OrthoDB" id="300423at2157"/>
<dbReference type="eggNOG" id="arCOG08898">
    <property type="taxonomic scope" value="Archaea"/>
</dbReference>
<proteinExistence type="predicted"/>